<dbReference type="SUPFAM" id="SSF53850">
    <property type="entry name" value="Periplasmic binding protein-like II"/>
    <property type="match status" value="1"/>
</dbReference>
<keyword evidence="2 4" id="KW-0474">Menaquinone biosynthesis</keyword>
<comment type="catalytic activity">
    <reaction evidence="4">
        <text>cyclic dehypoxanthinylfutalosinate = 1,4-dihydroxy-6-naphthoate + dihydroxyacetone</text>
        <dbReference type="Rhea" id="RHEA:33087"/>
        <dbReference type="ChEBI" id="CHEBI:16016"/>
        <dbReference type="ChEBI" id="CHEBI:64254"/>
        <dbReference type="ChEBI" id="CHEBI:64270"/>
        <dbReference type="EC" id="4.1.99.29"/>
    </reaction>
</comment>
<feature type="active site" description="Proton acceptor" evidence="4">
    <location>
        <position position="150"/>
    </location>
</feature>
<evidence type="ECO:0000256" key="4">
    <source>
        <dbReference type="HAMAP-Rule" id="MF_00996"/>
    </source>
</evidence>
<dbReference type="GO" id="GO:0009234">
    <property type="term" value="P:menaquinone biosynthetic process"/>
    <property type="evidence" value="ECO:0007669"/>
    <property type="project" value="UniProtKB-UniRule"/>
</dbReference>
<gene>
    <name evidence="4" type="primary">mqnD</name>
    <name evidence="5" type="ORF">A7E78_09165</name>
</gene>
<dbReference type="PANTHER" id="PTHR37167:SF1">
    <property type="entry name" value="1,4-DIHYDROXY-6-NAPHTOATE SYNTHASE"/>
    <property type="match status" value="1"/>
</dbReference>
<dbReference type="Gene3D" id="3.40.190.10">
    <property type="entry name" value="Periplasmic binding protein-like II"/>
    <property type="match status" value="2"/>
</dbReference>
<dbReference type="Proteomes" id="UP000182517">
    <property type="component" value="Chromosome"/>
</dbReference>
<dbReference type="InterPro" id="IPR003773">
    <property type="entry name" value="Menaquinone_biosynth"/>
</dbReference>
<dbReference type="EC" id="4.1.99.29" evidence="4"/>
<proteinExistence type="inferred from homology"/>
<dbReference type="AlphaFoldDB" id="A0A1L3GPY7"/>
<dbReference type="OrthoDB" id="9809439at2"/>
<dbReference type="STRING" id="1842532.A7E78_09165"/>
<dbReference type="KEGG" id="pef:A7E78_09165"/>
<feature type="binding site" evidence="4">
    <location>
        <begin position="111"/>
        <end position="112"/>
    </location>
    <ligand>
        <name>substrate</name>
    </ligand>
</feature>
<dbReference type="CDD" id="cd13635">
    <property type="entry name" value="PBP2_Ttha1568_Mqnd"/>
    <property type="match status" value="1"/>
</dbReference>
<sequence length="282" mass="30581">MIGSLSLGYSPCPNDTFLFYALAHGIVSLPGLERPPLLTDVETLNGLVRNVRLSISKISCHALGHVRHDYALLRSGAALGRGCGPLLVAPRDFDPVTLSTSRIAIPGNLTTASLLLRLWQPNCRNLIVLPFDRIIPAICTGQVDAGLIIHEERFTFAQHGLKELVDLGCWWQKLTGLPLPLGAIVAQRQLGSEKITSIEKAIAASLLYAQNNPGEPVAYIQQHAQELTAGAIEQHIALYVNDFTQNMGEEGLAAIEELLGRAAKAELIPPQEGPLLIKERDE</sequence>
<dbReference type="EMBL" id="CP015519">
    <property type="protein sequence ID" value="APG27992.1"/>
    <property type="molecule type" value="Genomic_DNA"/>
</dbReference>
<organism evidence="5 6">
    <name type="scientific">Syntrophotalea acetylenivorans</name>
    <dbReference type="NCBI Taxonomy" id="1842532"/>
    <lineage>
        <taxon>Bacteria</taxon>
        <taxon>Pseudomonadati</taxon>
        <taxon>Thermodesulfobacteriota</taxon>
        <taxon>Desulfuromonadia</taxon>
        <taxon>Desulfuromonadales</taxon>
        <taxon>Syntrophotaleaceae</taxon>
        <taxon>Syntrophotalea</taxon>
    </lineage>
</organism>
<evidence type="ECO:0000256" key="1">
    <source>
        <dbReference type="ARBA" id="ARBA00004863"/>
    </source>
</evidence>
<dbReference type="Pfam" id="PF02621">
    <property type="entry name" value="VitK2_biosynth"/>
    <property type="match status" value="1"/>
</dbReference>
<dbReference type="RefSeq" id="WP_072283953.1">
    <property type="nucleotide sequence ID" value="NZ_CP015519.1"/>
</dbReference>
<accession>A0A1L3GPY7</accession>
<name>A0A1L3GPY7_9BACT</name>
<evidence type="ECO:0000313" key="5">
    <source>
        <dbReference type="EMBL" id="APG27992.1"/>
    </source>
</evidence>
<evidence type="ECO:0000256" key="3">
    <source>
        <dbReference type="ARBA" id="ARBA00023239"/>
    </source>
</evidence>
<keyword evidence="3 4" id="KW-0456">Lyase</keyword>
<reference evidence="5 6" key="1">
    <citation type="journal article" date="2017" name="Genome Announc.">
        <title>Complete Genome Sequences of Two Acetylene-Fermenting Pelobacter acetylenicus Strains.</title>
        <authorList>
            <person name="Sutton J.M."/>
            <person name="Baesman S.M."/>
            <person name="Fierst J.L."/>
            <person name="Poret-Peterson A.T."/>
            <person name="Oremland R.S."/>
            <person name="Dunlap D.S."/>
            <person name="Akob D.M."/>
        </authorList>
    </citation>
    <scope>NUCLEOTIDE SEQUENCE [LARGE SCALE GENOMIC DNA]</scope>
    <source>
        <strain evidence="5 6">SFB93</strain>
    </source>
</reference>
<evidence type="ECO:0000313" key="6">
    <source>
        <dbReference type="Proteomes" id="UP000182517"/>
    </source>
</evidence>
<dbReference type="UniPathway" id="UPA00079"/>
<keyword evidence="6" id="KW-1185">Reference proteome</keyword>
<evidence type="ECO:0000256" key="2">
    <source>
        <dbReference type="ARBA" id="ARBA00022428"/>
    </source>
</evidence>
<comment type="pathway">
    <text evidence="1 4">Quinol/quinone metabolism; menaquinone biosynthesis.</text>
</comment>
<dbReference type="InterPro" id="IPR030869">
    <property type="entry name" value="MqnD"/>
</dbReference>
<comment type="similarity">
    <text evidence="4">Belongs to the MqnA/MqnD family. MqnD subfamily.</text>
</comment>
<dbReference type="GO" id="GO:0016830">
    <property type="term" value="F:carbon-carbon lyase activity"/>
    <property type="evidence" value="ECO:0007669"/>
    <property type="project" value="UniProtKB-UniRule"/>
</dbReference>
<dbReference type="PANTHER" id="PTHR37167">
    <property type="entry name" value="1,4-DIHYDROXY-6-NAPHTOATE SYNTHASE"/>
    <property type="match status" value="1"/>
</dbReference>
<dbReference type="HAMAP" id="MF_00996">
    <property type="entry name" value="MqnD"/>
    <property type="match status" value="1"/>
</dbReference>
<comment type="function">
    <text evidence="4">Catalyzes the conversion of cyclic dehypoxanthine futalosine (cyclic DHFL) into 1,4-dihydroxy-6-naphthoate, a step in the biosynthesis of menaquinone (MK, vitamin K2).</text>
</comment>
<protein>
    <recommendedName>
        <fullName evidence="4">1,4-dihydroxy-6-naphtoate synthase</fullName>
        <ecNumber evidence="4">4.1.99.29</ecNumber>
    </recommendedName>
    <alternativeName>
        <fullName evidence="4">Menaquinone biosynthetic enzyme MqnD</fullName>
    </alternativeName>
</protein>
<feature type="binding site" evidence="4">
    <location>
        <begin position="57"/>
        <end position="59"/>
    </location>
    <ligand>
        <name>substrate</name>
    </ligand>
</feature>